<dbReference type="Pfam" id="PF00096">
    <property type="entry name" value="zf-C2H2"/>
    <property type="match status" value="1"/>
</dbReference>
<keyword evidence="2" id="KW-0539">Nucleus</keyword>
<dbReference type="GO" id="GO:0006357">
    <property type="term" value="P:regulation of transcription by RNA polymerase II"/>
    <property type="evidence" value="ECO:0007669"/>
    <property type="project" value="TreeGrafter"/>
</dbReference>
<evidence type="ECO:0000256" key="1">
    <source>
        <dbReference type="ARBA" id="ARBA00004123"/>
    </source>
</evidence>
<dbReference type="PROSITE" id="PS50157">
    <property type="entry name" value="ZINC_FINGER_C2H2_2"/>
    <property type="match status" value="2"/>
</dbReference>
<dbReference type="GO" id="GO:0048666">
    <property type="term" value="P:neuron development"/>
    <property type="evidence" value="ECO:0007669"/>
    <property type="project" value="UniProtKB-ARBA"/>
</dbReference>
<evidence type="ECO:0000256" key="4">
    <source>
        <dbReference type="SAM" id="MobiDB-lite"/>
    </source>
</evidence>
<reference evidence="7" key="1">
    <citation type="submission" date="2021-12" db="EMBL/GenBank/DDBJ databases">
        <authorList>
            <person name="King R."/>
        </authorList>
    </citation>
    <scope>NUCLEOTIDE SEQUENCE</scope>
</reference>
<keyword evidence="8" id="KW-1185">Reference proteome</keyword>
<keyword evidence="3" id="KW-0863">Zinc-finger</keyword>
<dbReference type="SMART" id="SM00225">
    <property type="entry name" value="BTB"/>
    <property type="match status" value="1"/>
</dbReference>
<evidence type="ECO:0000313" key="8">
    <source>
        <dbReference type="Proteomes" id="UP001152759"/>
    </source>
</evidence>
<dbReference type="EMBL" id="OU963871">
    <property type="protein sequence ID" value="CAH0382836.1"/>
    <property type="molecule type" value="Genomic_DNA"/>
</dbReference>
<evidence type="ECO:0000259" key="6">
    <source>
        <dbReference type="PROSITE" id="PS50157"/>
    </source>
</evidence>
<protein>
    <submittedName>
        <fullName evidence="7">Uncharacterized protein</fullName>
    </submittedName>
</protein>
<dbReference type="GO" id="GO:0003006">
    <property type="term" value="P:developmental process involved in reproduction"/>
    <property type="evidence" value="ECO:0007669"/>
    <property type="project" value="UniProtKB-ARBA"/>
</dbReference>
<dbReference type="SMART" id="SM00355">
    <property type="entry name" value="ZnF_C2H2"/>
    <property type="match status" value="2"/>
</dbReference>
<dbReference type="InterPro" id="IPR000210">
    <property type="entry name" value="BTB/POZ_dom"/>
</dbReference>
<dbReference type="PANTHER" id="PTHR23110">
    <property type="entry name" value="BTB DOMAIN TRANSCRIPTION FACTOR"/>
    <property type="match status" value="1"/>
</dbReference>
<feature type="domain" description="BTB" evidence="5">
    <location>
        <begin position="34"/>
        <end position="99"/>
    </location>
</feature>
<feature type="domain" description="C2H2-type" evidence="6">
    <location>
        <begin position="329"/>
        <end position="352"/>
    </location>
</feature>
<dbReference type="SUPFAM" id="SSF54695">
    <property type="entry name" value="POZ domain"/>
    <property type="match status" value="1"/>
</dbReference>
<dbReference type="InterPro" id="IPR036236">
    <property type="entry name" value="Znf_C2H2_sf"/>
</dbReference>
<sequence length="386" mass="43309">MSLPETEQFSLRWNNFHSNLSSGFHDLLEGEDLVDVTLACDGTFVQAHKIVLSVCSPYFKQLFKVNPCKHPIVILKDVGHIELASLLQFMYRGEVNVRQEDLTAFLKTAELLQIKGLTSDDSKETIQSAASGESHVSDSDSRTCKNNASDEYDPEVNSTLNFLEQSRQRFEKYLNPSHNQPYFNTEKGSIISQILSRSKPTPDSDRRQKVVQKNCQASPVSGNDASISTLSPTSTSVRLKEEPIDYENDVIEDTSNGLDSALVIDDSYQDKSNCMEIEASGSLSDLEARGKTTAQGLKFSCRFCHKKFSRRDSLGIHVANIHGKLRGPFPCKICGKLAKNKRSLNTHMYDYHRQTSGGKRLKYQRNNCVENAENNQQVSLIIRDGE</sequence>
<dbReference type="KEGG" id="btab:109029854"/>
<dbReference type="GO" id="GO:0008270">
    <property type="term" value="F:zinc ion binding"/>
    <property type="evidence" value="ECO:0007669"/>
    <property type="project" value="UniProtKB-KW"/>
</dbReference>
<feature type="region of interest" description="Disordered" evidence="4">
    <location>
        <begin position="196"/>
        <end position="236"/>
    </location>
</feature>
<dbReference type="Proteomes" id="UP001152759">
    <property type="component" value="Chromosome 10"/>
</dbReference>
<accession>A0A9P0EX38</accession>
<name>A0A9P0EX38_BEMTA</name>
<dbReference type="PROSITE" id="PS50097">
    <property type="entry name" value="BTB"/>
    <property type="match status" value="1"/>
</dbReference>
<dbReference type="GO" id="GO:0048513">
    <property type="term" value="P:animal organ development"/>
    <property type="evidence" value="ECO:0007669"/>
    <property type="project" value="UniProtKB-ARBA"/>
</dbReference>
<dbReference type="SUPFAM" id="SSF57667">
    <property type="entry name" value="beta-beta-alpha zinc fingers"/>
    <property type="match status" value="1"/>
</dbReference>
<evidence type="ECO:0000259" key="5">
    <source>
        <dbReference type="PROSITE" id="PS50097"/>
    </source>
</evidence>
<dbReference type="PANTHER" id="PTHR23110:SF99">
    <property type="entry name" value="BROAD-COMPLEX CORE PROTEIN ISOFORM 6"/>
    <property type="match status" value="1"/>
</dbReference>
<dbReference type="CDD" id="cd18315">
    <property type="entry name" value="BTB_POZ_BAB-like"/>
    <property type="match status" value="1"/>
</dbReference>
<dbReference type="InterPro" id="IPR013087">
    <property type="entry name" value="Znf_C2H2_type"/>
</dbReference>
<evidence type="ECO:0000256" key="2">
    <source>
        <dbReference type="ARBA" id="ARBA00023242"/>
    </source>
</evidence>
<keyword evidence="3" id="KW-0862">Zinc</keyword>
<evidence type="ECO:0000313" key="7">
    <source>
        <dbReference type="EMBL" id="CAH0382836.1"/>
    </source>
</evidence>
<keyword evidence="3" id="KW-0479">Metal-binding</keyword>
<proteinExistence type="predicted"/>
<organism evidence="7 8">
    <name type="scientific">Bemisia tabaci</name>
    <name type="common">Sweetpotato whitefly</name>
    <name type="synonym">Aleurodes tabaci</name>
    <dbReference type="NCBI Taxonomy" id="7038"/>
    <lineage>
        <taxon>Eukaryota</taxon>
        <taxon>Metazoa</taxon>
        <taxon>Ecdysozoa</taxon>
        <taxon>Arthropoda</taxon>
        <taxon>Hexapoda</taxon>
        <taxon>Insecta</taxon>
        <taxon>Pterygota</taxon>
        <taxon>Neoptera</taxon>
        <taxon>Paraneoptera</taxon>
        <taxon>Hemiptera</taxon>
        <taxon>Sternorrhyncha</taxon>
        <taxon>Aleyrodoidea</taxon>
        <taxon>Aleyrodidae</taxon>
        <taxon>Aleyrodinae</taxon>
        <taxon>Bemisia</taxon>
    </lineage>
</organism>
<evidence type="ECO:0000256" key="3">
    <source>
        <dbReference type="PROSITE-ProRule" id="PRU00042"/>
    </source>
</evidence>
<feature type="compositionally biased region" description="Polar residues" evidence="4">
    <location>
        <begin position="211"/>
        <end position="236"/>
    </location>
</feature>
<dbReference type="Gene3D" id="3.30.710.10">
    <property type="entry name" value="Potassium Channel Kv1.1, Chain A"/>
    <property type="match status" value="1"/>
</dbReference>
<dbReference type="GO" id="GO:0005634">
    <property type="term" value="C:nucleus"/>
    <property type="evidence" value="ECO:0007669"/>
    <property type="project" value="UniProtKB-SubCell"/>
</dbReference>
<dbReference type="Pfam" id="PF00651">
    <property type="entry name" value="BTB"/>
    <property type="match status" value="1"/>
</dbReference>
<dbReference type="InterPro" id="IPR011333">
    <property type="entry name" value="SKP1/BTB/POZ_sf"/>
</dbReference>
<feature type="domain" description="C2H2-type" evidence="6">
    <location>
        <begin position="299"/>
        <end position="327"/>
    </location>
</feature>
<gene>
    <name evidence="7" type="ORF">BEMITA_LOCUS2334</name>
</gene>
<dbReference type="Gene3D" id="3.30.160.60">
    <property type="entry name" value="Classic Zinc Finger"/>
    <property type="match status" value="1"/>
</dbReference>
<dbReference type="AlphaFoldDB" id="A0A9P0EX38"/>
<dbReference type="PROSITE" id="PS00028">
    <property type="entry name" value="ZINC_FINGER_C2H2_1"/>
    <property type="match status" value="1"/>
</dbReference>
<dbReference type="InterPro" id="IPR051095">
    <property type="entry name" value="Dros_DevTransReg"/>
</dbReference>
<dbReference type="OrthoDB" id="2311693at2759"/>
<feature type="region of interest" description="Disordered" evidence="4">
    <location>
        <begin position="125"/>
        <end position="153"/>
    </location>
</feature>
<comment type="subcellular location">
    <subcellularLocation>
        <location evidence="1">Nucleus</location>
    </subcellularLocation>
</comment>